<name>A0ABS5VQ45_9BACT</name>
<evidence type="ECO:0000256" key="3">
    <source>
        <dbReference type="ARBA" id="ARBA00023163"/>
    </source>
</evidence>
<feature type="transmembrane region" description="Helical" evidence="4">
    <location>
        <begin position="99"/>
        <end position="118"/>
    </location>
</feature>
<evidence type="ECO:0000313" key="7">
    <source>
        <dbReference type="Proteomes" id="UP000772618"/>
    </source>
</evidence>
<organism evidence="6 7">
    <name type="scientific">Chryseosolibacter indicus</name>
    <dbReference type="NCBI Taxonomy" id="2782351"/>
    <lineage>
        <taxon>Bacteria</taxon>
        <taxon>Pseudomonadati</taxon>
        <taxon>Bacteroidota</taxon>
        <taxon>Cytophagia</taxon>
        <taxon>Cytophagales</taxon>
        <taxon>Chryseotaleaceae</taxon>
        <taxon>Chryseosolibacter</taxon>
    </lineage>
</organism>
<dbReference type="InterPro" id="IPR018062">
    <property type="entry name" value="HTH_AraC-typ_CS"/>
</dbReference>
<keyword evidence="4" id="KW-0812">Transmembrane</keyword>
<evidence type="ECO:0000256" key="2">
    <source>
        <dbReference type="ARBA" id="ARBA00023125"/>
    </source>
</evidence>
<dbReference type="Proteomes" id="UP000772618">
    <property type="component" value="Unassembled WGS sequence"/>
</dbReference>
<evidence type="ECO:0000256" key="1">
    <source>
        <dbReference type="ARBA" id="ARBA00023015"/>
    </source>
</evidence>
<sequence length="381" mass="44168">MPYKIDLFAIFILLGFFQAIFLSVFFLSRENRKTQVNLFWGVLLISQGACILEIFLMYTGYIVNTLYLVDFSEPLGLMIGPSFYLMALSVTRPPLSKKYYWHFAFPLLYFVLLIPFLLQPDVVKYNSWVGAYKVPLPFKEYHYHGNPRVFWLTDHATEFILTSIVLYTILLCVEVLRFFKQKGISFWRPGSNAFKYLRNHFLVVVSTVLLLLIVKAINQHDTGDHIFATFIAVSIYLTSFQVMQHSHFFKQSSAQEAERYKSSTLSGEGQQMLLKKLDNFMIAERPYLSPDFSLPELAQKLGTSVHILSQVINVGLRKSFFEMTAEYRVEEAKKMLIEYNNIKVEEIAEQVGYNSKSSFNTAFKKMTGKTPSEYRRENAKA</sequence>
<dbReference type="PROSITE" id="PS01124">
    <property type="entry name" value="HTH_ARAC_FAMILY_2"/>
    <property type="match status" value="1"/>
</dbReference>
<keyword evidence="7" id="KW-1185">Reference proteome</keyword>
<feature type="transmembrane region" description="Helical" evidence="4">
    <location>
        <begin position="200"/>
        <end position="219"/>
    </location>
</feature>
<dbReference type="PANTHER" id="PTHR43280:SF29">
    <property type="entry name" value="ARAC-FAMILY TRANSCRIPTIONAL REGULATOR"/>
    <property type="match status" value="1"/>
</dbReference>
<dbReference type="SUPFAM" id="SSF46689">
    <property type="entry name" value="Homeodomain-like"/>
    <property type="match status" value="1"/>
</dbReference>
<evidence type="ECO:0000259" key="5">
    <source>
        <dbReference type="PROSITE" id="PS01124"/>
    </source>
</evidence>
<keyword evidence="1" id="KW-0805">Transcription regulation</keyword>
<proteinExistence type="predicted"/>
<dbReference type="InterPro" id="IPR020449">
    <property type="entry name" value="Tscrpt_reg_AraC-type_HTH"/>
</dbReference>
<keyword evidence="4" id="KW-1133">Transmembrane helix</keyword>
<dbReference type="PANTHER" id="PTHR43280">
    <property type="entry name" value="ARAC-FAMILY TRANSCRIPTIONAL REGULATOR"/>
    <property type="match status" value="1"/>
</dbReference>
<feature type="transmembrane region" description="Helical" evidence="4">
    <location>
        <begin position="67"/>
        <end position="87"/>
    </location>
</feature>
<dbReference type="PROSITE" id="PS00041">
    <property type="entry name" value="HTH_ARAC_FAMILY_1"/>
    <property type="match status" value="1"/>
</dbReference>
<feature type="transmembrane region" description="Helical" evidence="4">
    <location>
        <begin position="159"/>
        <end position="179"/>
    </location>
</feature>
<dbReference type="RefSeq" id="WP_254152944.1">
    <property type="nucleotide sequence ID" value="NZ_JAHESD010000010.1"/>
</dbReference>
<feature type="transmembrane region" description="Helical" evidence="4">
    <location>
        <begin position="6"/>
        <end position="27"/>
    </location>
</feature>
<protein>
    <submittedName>
        <fullName evidence="6">AraC family transcriptional regulator</fullName>
    </submittedName>
</protein>
<dbReference type="InterPro" id="IPR009057">
    <property type="entry name" value="Homeodomain-like_sf"/>
</dbReference>
<evidence type="ECO:0000256" key="4">
    <source>
        <dbReference type="SAM" id="Phobius"/>
    </source>
</evidence>
<dbReference type="Pfam" id="PF12833">
    <property type="entry name" value="HTH_18"/>
    <property type="match status" value="1"/>
</dbReference>
<dbReference type="EMBL" id="JAHESD010000010">
    <property type="protein sequence ID" value="MBT1702974.1"/>
    <property type="molecule type" value="Genomic_DNA"/>
</dbReference>
<keyword evidence="2" id="KW-0238">DNA-binding</keyword>
<reference evidence="6 7" key="1">
    <citation type="submission" date="2021-05" db="EMBL/GenBank/DDBJ databases">
        <title>A Polyphasic approach of four new species of the genus Ohtaekwangia: Ohtaekwangia histidinii sp. nov., Ohtaekwangia cretensis sp. nov., Ohtaekwangia indiensis sp. nov., Ohtaekwangia reichenbachii sp. nov. from diverse environment.</title>
        <authorList>
            <person name="Octaviana S."/>
        </authorList>
    </citation>
    <scope>NUCLEOTIDE SEQUENCE [LARGE SCALE GENOMIC DNA]</scope>
    <source>
        <strain evidence="6 7">PWU20</strain>
    </source>
</reference>
<dbReference type="SMART" id="SM00342">
    <property type="entry name" value="HTH_ARAC"/>
    <property type="match status" value="1"/>
</dbReference>
<dbReference type="Gene3D" id="1.10.10.60">
    <property type="entry name" value="Homeodomain-like"/>
    <property type="match status" value="1"/>
</dbReference>
<dbReference type="InterPro" id="IPR018060">
    <property type="entry name" value="HTH_AraC"/>
</dbReference>
<feature type="transmembrane region" description="Helical" evidence="4">
    <location>
        <begin position="39"/>
        <end position="61"/>
    </location>
</feature>
<feature type="domain" description="HTH araC/xylS-type" evidence="5">
    <location>
        <begin position="278"/>
        <end position="377"/>
    </location>
</feature>
<keyword evidence="3" id="KW-0804">Transcription</keyword>
<accession>A0ABS5VQ45</accession>
<gene>
    <name evidence="6" type="ORF">KK060_06765</name>
</gene>
<dbReference type="PRINTS" id="PR00032">
    <property type="entry name" value="HTHARAC"/>
</dbReference>
<comment type="caution">
    <text evidence="6">The sequence shown here is derived from an EMBL/GenBank/DDBJ whole genome shotgun (WGS) entry which is preliminary data.</text>
</comment>
<keyword evidence="4" id="KW-0472">Membrane</keyword>
<evidence type="ECO:0000313" key="6">
    <source>
        <dbReference type="EMBL" id="MBT1702974.1"/>
    </source>
</evidence>
<feature type="transmembrane region" description="Helical" evidence="4">
    <location>
        <begin position="225"/>
        <end position="243"/>
    </location>
</feature>